<feature type="transmembrane region" description="Helical" evidence="10">
    <location>
        <begin position="23"/>
        <end position="41"/>
    </location>
</feature>
<evidence type="ECO:0000256" key="8">
    <source>
        <dbReference type="ARBA" id="ARBA00023008"/>
    </source>
</evidence>
<keyword evidence="7 10" id="KW-1133">Transmembrane helix</keyword>
<comment type="subcellular location">
    <subcellularLocation>
        <location evidence="2">Cell inner membrane</location>
        <topology evidence="2">Single-pass type II membrane protein</topology>
        <orientation evidence="2">Periplasmic side</orientation>
    </subcellularLocation>
</comment>
<reference evidence="11" key="2">
    <citation type="submission" date="2023-04" db="EMBL/GenBank/DDBJ databases">
        <authorList>
            <person name="Beletskiy A.V."/>
            <person name="Mardanov A.V."/>
            <person name="Ravin N.V."/>
        </authorList>
    </citation>
    <scope>NUCLEOTIDE SEQUENCE</scope>
    <source>
        <strain evidence="11">GKL-02</strain>
    </source>
</reference>
<evidence type="ECO:0000256" key="2">
    <source>
        <dbReference type="ARBA" id="ARBA00004382"/>
    </source>
</evidence>
<dbReference type="PANTHER" id="PTHR21320">
    <property type="entry name" value="CYTOCHROME C OXIDASE ASSEMBLY PROTEIN COX11-RELATED"/>
    <property type="match status" value="1"/>
</dbReference>
<dbReference type="InterPro" id="IPR023471">
    <property type="entry name" value="CtaG/Cox11_dom_sf"/>
</dbReference>
<dbReference type="AlphaFoldDB" id="A0AA95KJA6"/>
<dbReference type="InterPro" id="IPR007533">
    <property type="entry name" value="Cyt_c_oxidase_assmbl_CtaG"/>
</dbReference>
<evidence type="ECO:0000256" key="7">
    <source>
        <dbReference type="ARBA" id="ARBA00022989"/>
    </source>
</evidence>
<keyword evidence="5 10" id="KW-0812">Transmembrane</keyword>
<comment type="function">
    <text evidence="1">Exerts its effect at some terminal stage of cytochrome c oxidase synthesis, probably by being involved in the insertion of the copper B into subunit I.</text>
</comment>
<keyword evidence="8" id="KW-0186">Copper</keyword>
<dbReference type="Proteomes" id="UP001301326">
    <property type="component" value="Chromosome"/>
</dbReference>
<keyword evidence="6" id="KW-0735">Signal-anchor</keyword>
<reference evidence="11" key="1">
    <citation type="journal article" date="2023" name="Int. J. Mol. Sci.">
        <title>Metagenomics Revealed a New Genus 'Candidatus Thiocaldithrix dubininis' gen. nov., sp. nov. and a New Species 'Candidatus Thiothrix putei' sp. nov. in the Family Thiotrichaceae, Some Members of Which Have Traits of Both Na+- and H+-Motive Energetics.</title>
        <authorList>
            <person name="Ravin N.V."/>
            <person name="Muntyan M.S."/>
            <person name="Smolyakov D.D."/>
            <person name="Rudenko T.S."/>
            <person name="Beletsky A.V."/>
            <person name="Mardanov A.V."/>
            <person name="Grabovich M.Y."/>
        </authorList>
    </citation>
    <scope>NUCLEOTIDE SEQUENCE</scope>
    <source>
        <strain evidence="11">GKL-02</strain>
    </source>
</reference>
<dbReference type="KEGG" id="tput:QJT81_04200"/>
<evidence type="ECO:0000256" key="3">
    <source>
        <dbReference type="ARBA" id="ARBA00009620"/>
    </source>
</evidence>
<dbReference type="PANTHER" id="PTHR21320:SF3">
    <property type="entry name" value="CYTOCHROME C OXIDASE ASSEMBLY PROTEIN COX11, MITOCHONDRIAL-RELATED"/>
    <property type="match status" value="1"/>
</dbReference>
<dbReference type="PIRSF" id="PIRSF005413">
    <property type="entry name" value="COX11"/>
    <property type="match status" value="1"/>
</dbReference>
<protein>
    <recommendedName>
        <fullName evidence="4">Cytochrome c oxidase assembly protein CtaG</fullName>
    </recommendedName>
</protein>
<gene>
    <name evidence="11" type="ORF">QJT81_04200</name>
</gene>
<dbReference type="EMBL" id="CP124756">
    <property type="protein sequence ID" value="WGZ95204.1"/>
    <property type="molecule type" value="Genomic_DNA"/>
</dbReference>
<evidence type="ECO:0000256" key="9">
    <source>
        <dbReference type="ARBA" id="ARBA00023136"/>
    </source>
</evidence>
<dbReference type="GO" id="GO:0005507">
    <property type="term" value="F:copper ion binding"/>
    <property type="evidence" value="ECO:0007669"/>
    <property type="project" value="InterPro"/>
</dbReference>
<dbReference type="Pfam" id="PF04442">
    <property type="entry name" value="CtaG_Cox11"/>
    <property type="match status" value="1"/>
</dbReference>
<evidence type="ECO:0000256" key="5">
    <source>
        <dbReference type="ARBA" id="ARBA00022692"/>
    </source>
</evidence>
<name>A0AA95KJA6_9GAMM</name>
<comment type="similarity">
    <text evidence="3">Belongs to the COX11/CtaG family.</text>
</comment>
<dbReference type="GO" id="GO:0005886">
    <property type="term" value="C:plasma membrane"/>
    <property type="evidence" value="ECO:0007669"/>
    <property type="project" value="UniProtKB-SubCell"/>
</dbReference>
<evidence type="ECO:0000256" key="1">
    <source>
        <dbReference type="ARBA" id="ARBA00004007"/>
    </source>
</evidence>
<proteinExistence type="inferred from homology"/>
<accession>A0AA95KJA6</accession>
<evidence type="ECO:0000256" key="10">
    <source>
        <dbReference type="SAM" id="Phobius"/>
    </source>
</evidence>
<evidence type="ECO:0000256" key="6">
    <source>
        <dbReference type="ARBA" id="ARBA00022968"/>
    </source>
</evidence>
<evidence type="ECO:0000256" key="4">
    <source>
        <dbReference type="ARBA" id="ARBA00015384"/>
    </source>
</evidence>
<keyword evidence="9 10" id="KW-0472">Membrane</keyword>
<sequence>MSTPANPPSDTLASKNRRVTRRLFLVVGGMFAFGFAMVPLYQLACDIGGINGVAGTPGGRMTDTSAITHVDTSRLITVQFDATINTGLPWEFRPLVKQVQVHPGERVAVSYYAKNNSDKPITGQAIPGITPWQVTEHLKKIECFCFTQQVLQPGEAKEMPVYFTIDPKVDKQYATVTLSYTFMNTDRTNALTPEQHAALNTSHKESP</sequence>
<evidence type="ECO:0000313" key="11">
    <source>
        <dbReference type="EMBL" id="WGZ95204.1"/>
    </source>
</evidence>
<dbReference type="SUPFAM" id="SSF110111">
    <property type="entry name" value="Ctag/Cox11"/>
    <property type="match status" value="1"/>
</dbReference>
<organism evidence="11">
    <name type="scientific">Candidatus Thiothrix putei</name>
    <dbReference type="NCBI Taxonomy" id="3080811"/>
    <lineage>
        <taxon>Bacteria</taxon>
        <taxon>Pseudomonadati</taxon>
        <taxon>Pseudomonadota</taxon>
        <taxon>Gammaproteobacteria</taxon>
        <taxon>Thiotrichales</taxon>
        <taxon>Thiotrichaceae</taxon>
        <taxon>Thiothrix</taxon>
    </lineage>
</organism>
<dbReference type="Gene3D" id="2.60.370.10">
    <property type="entry name" value="Ctag/Cox11"/>
    <property type="match status" value="1"/>
</dbReference>
<dbReference type="NCBIfam" id="NF003465">
    <property type="entry name" value="PRK05089.1"/>
    <property type="match status" value="1"/>
</dbReference>